<name>A0ACC3SCE9_9PEZI</name>
<dbReference type="EMBL" id="JAMKPW020000022">
    <property type="protein sequence ID" value="KAK8206776.1"/>
    <property type="molecule type" value="Genomic_DNA"/>
</dbReference>
<evidence type="ECO:0000313" key="1">
    <source>
        <dbReference type="EMBL" id="KAK8206776.1"/>
    </source>
</evidence>
<comment type="caution">
    <text evidence="1">The sequence shown here is derived from an EMBL/GenBank/DDBJ whole genome shotgun (WGS) entry which is preliminary data.</text>
</comment>
<protein>
    <submittedName>
        <fullName evidence="1">Uncharacterized protein</fullName>
    </submittedName>
</protein>
<reference evidence="1" key="1">
    <citation type="submission" date="2024-02" db="EMBL/GenBank/DDBJ databases">
        <title>Metagenome Assembled Genome of Zalaria obscura JY119.</title>
        <authorList>
            <person name="Vighnesh L."/>
            <person name="Jagadeeshwari U."/>
            <person name="Venkata Ramana C."/>
            <person name="Sasikala C."/>
        </authorList>
    </citation>
    <scope>NUCLEOTIDE SEQUENCE</scope>
    <source>
        <strain evidence="1">JY119</strain>
    </source>
</reference>
<accession>A0ACC3SCE9</accession>
<keyword evidence="2" id="KW-1185">Reference proteome</keyword>
<evidence type="ECO:0000313" key="2">
    <source>
        <dbReference type="Proteomes" id="UP001320706"/>
    </source>
</evidence>
<gene>
    <name evidence="1" type="ORF">M8818_004610</name>
</gene>
<organism evidence="1 2">
    <name type="scientific">Zalaria obscura</name>
    <dbReference type="NCBI Taxonomy" id="2024903"/>
    <lineage>
        <taxon>Eukaryota</taxon>
        <taxon>Fungi</taxon>
        <taxon>Dikarya</taxon>
        <taxon>Ascomycota</taxon>
        <taxon>Pezizomycotina</taxon>
        <taxon>Dothideomycetes</taxon>
        <taxon>Dothideomycetidae</taxon>
        <taxon>Dothideales</taxon>
        <taxon>Zalariaceae</taxon>
        <taxon>Zalaria</taxon>
    </lineage>
</organism>
<proteinExistence type="predicted"/>
<sequence>MAWQDQFVWWKLVIFLVVTFLLISFAVPSGREALSGLHSHSSVDKDLESWCPLPDPPKQSNDTLRNLTLFQDEAALELQVERLSAAVNVPTQSYDDESDVDDKKWATFEQLHSVLEKLFPLVHNRLKLERVNKYGLLYTLDGSLQDLKPILFMAHQDVVPGGDPSKWKYDPFSAHFDGQWLWGRGSSDCKNNLIGLLSTMETLLAHDFAPKRSIMFSFGFDEEVGGQRGAAHLAPYIEKNLGKDSIHMIIDEGGMGINLLGDVAYALPATAEKGFLDIVMTLTTDGGHSSRPPPHTAIGIMSKLIVALEDHPFAPVITTENPFHGYLKCQAKYSPNHVESWLPKALKSRDPDLGPKIAESRGGEARWSIQTSQAVDIIAGGEQDNQLPGQVQTTINYRVLPTDDIDTLLASTADLVAPLAHSYGVAVDGFGYSDAPSAYPSGLLNLTTRSRLPASPITPSDAADDVWTLFAGSIRAVFEDVDTLPGAKMVVPVASIMTGNTDTQHYWNLSKHIFRFTPRREGTTEGVHGVDERVDMKAHLEGMRWYAEVMRIFGEREVE</sequence>
<dbReference type="Proteomes" id="UP001320706">
    <property type="component" value="Unassembled WGS sequence"/>
</dbReference>